<dbReference type="EMBL" id="UZAH01025652">
    <property type="protein sequence ID" value="VDO68027.1"/>
    <property type="molecule type" value="Genomic_DNA"/>
</dbReference>
<reference evidence="2 3" key="1">
    <citation type="submission" date="2018-11" db="EMBL/GenBank/DDBJ databases">
        <authorList>
            <consortium name="Pathogen Informatics"/>
        </authorList>
    </citation>
    <scope>NUCLEOTIDE SEQUENCE [LARGE SCALE GENOMIC DNA]</scope>
</reference>
<dbReference type="Proteomes" id="UP000050761">
    <property type="component" value="Unassembled WGS sequence"/>
</dbReference>
<keyword evidence="3" id="KW-1185">Reference proteome</keyword>
<accession>A0A183FHU0</accession>
<proteinExistence type="predicted"/>
<reference evidence="4" key="2">
    <citation type="submission" date="2019-09" db="UniProtKB">
        <authorList>
            <consortium name="WormBaseParasite"/>
        </authorList>
    </citation>
    <scope>IDENTIFICATION</scope>
</reference>
<accession>A0A3P7Y5I0</accession>
<gene>
    <name evidence="2" type="ORF">HPBE_LOCUS6382</name>
</gene>
<evidence type="ECO:0000313" key="3">
    <source>
        <dbReference type="Proteomes" id="UP000050761"/>
    </source>
</evidence>
<keyword evidence="1" id="KW-0812">Transmembrane</keyword>
<keyword evidence="1" id="KW-0472">Membrane</keyword>
<evidence type="ECO:0000313" key="2">
    <source>
        <dbReference type="EMBL" id="VDO68027.1"/>
    </source>
</evidence>
<protein>
    <submittedName>
        <fullName evidence="4">Recep_L_domain domain-containing protein</fullName>
    </submittedName>
</protein>
<sequence>MITSKTRCDAKNVLRRSPVDDVDDVGDVSGDLASDVGVADVRLSFMSFTVDSASGQPLRVIGNEKLERVEFNHSIKFLHTAGYAWHPEVVTIRGNRKLSYSMIEEISQLFSTYRFFKPRVGECTKMLLSECSTPGLVTDLAQLNCRAYYGDIVPVDRTLVLELIIGLCFIIFSFMVTCVKVWTTD</sequence>
<evidence type="ECO:0000256" key="1">
    <source>
        <dbReference type="SAM" id="Phobius"/>
    </source>
</evidence>
<keyword evidence="1" id="KW-1133">Transmembrane helix</keyword>
<name>A0A183FHU0_HELPZ</name>
<organism evidence="3 4">
    <name type="scientific">Heligmosomoides polygyrus</name>
    <name type="common">Parasitic roundworm</name>
    <dbReference type="NCBI Taxonomy" id="6339"/>
    <lineage>
        <taxon>Eukaryota</taxon>
        <taxon>Metazoa</taxon>
        <taxon>Ecdysozoa</taxon>
        <taxon>Nematoda</taxon>
        <taxon>Chromadorea</taxon>
        <taxon>Rhabditida</taxon>
        <taxon>Rhabditina</taxon>
        <taxon>Rhabditomorpha</taxon>
        <taxon>Strongyloidea</taxon>
        <taxon>Heligmosomidae</taxon>
        <taxon>Heligmosomoides</taxon>
    </lineage>
</organism>
<dbReference type="OrthoDB" id="5868302at2759"/>
<dbReference type="WBParaSite" id="HPBE_0000638101-mRNA-1">
    <property type="protein sequence ID" value="HPBE_0000638101-mRNA-1"/>
    <property type="gene ID" value="HPBE_0000638101"/>
</dbReference>
<dbReference type="AlphaFoldDB" id="A0A183FHU0"/>
<feature type="transmembrane region" description="Helical" evidence="1">
    <location>
        <begin position="159"/>
        <end position="182"/>
    </location>
</feature>
<evidence type="ECO:0000313" key="4">
    <source>
        <dbReference type="WBParaSite" id="HPBE_0000638101-mRNA-1"/>
    </source>
</evidence>